<evidence type="ECO:0000256" key="2">
    <source>
        <dbReference type="ARBA" id="ARBA00008358"/>
    </source>
</evidence>
<accession>A0A1G9LTU9</accession>
<dbReference type="EMBL" id="FNHG01000001">
    <property type="protein sequence ID" value="SDL65333.1"/>
    <property type="molecule type" value="Genomic_DNA"/>
</dbReference>
<comment type="PTM">
    <text evidence="9">Cleaved by prepilin peptidase.</text>
</comment>
<dbReference type="RefSeq" id="WP_091765405.1">
    <property type="nucleotide sequence ID" value="NZ_FNHG01000001.1"/>
</dbReference>
<feature type="domain" description="Type II secretion system protein GspI C-terminal" evidence="10">
    <location>
        <begin position="46"/>
        <end position="120"/>
    </location>
</feature>
<comment type="function">
    <text evidence="9">Component of the type II secretion system required for the energy-dependent secretion of extracellular factors such as proteases and toxins from the periplasm.</text>
</comment>
<dbReference type="Pfam" id="PF07963">
    <property type="entry name" value="N_methyl"/>
    <property type="match status" value="1"/>
</dbReference>
<comment type="subunit">
    <text evidence="9">Type II secretion is composed of four main components: the outer membrane complex, the inner membrane complex, the cytoplasmic secretion ATPase and the periplasm-spanning pseudopilus.</text>
</comment>
<comment type="subcellular location">
    <subcellularLocation>
        <location evidence="1 9">Cell inner membrane</location>
        <topology evidence="1 9">Single-pass membrane protein</topology>
    </subcellularLocation>
</comment>
<dbReference type="GO" id="GO:0015627">
    <property type="term" value="C:type II protein secretion system complex"/>
    <property type="evidence" value="ECO:0007669"/>
    <property type="project" value="UniProtKB-UniRule"/>
</dbReference>
<reference evidence="11 12" key="1">
    <citation type="submission" date="2016-10" db="EMBL/GenBank/DDBJ databases">
        <authorList>
            <person name="de Groot N.N."/>
        </authorList>
    </citation>
    <scope>NUCLEOTIDE SEQUENCE [LARGE SCALE GENOMIC DNA]</scope>
    <source>
        <strain evidence="11 12">DSM 16077</strain>
    </source>
</reference>
<organism evidence="11 12">
    <name type="scientific">Maricaulis salignorans</name>
    <dbReference type="NCBI Taxonomy" id="144026"/>
    <lineage>
        <taxon>Bacteria</taxon>
        <taxon>Pseudomonadati</taxon>
        <taxon>Pseudomonadota</taxon>
        <taxon>Alphaproteobacteria</taxon>
        <taxon>Maricaulales</taxon>
        <taxon>Maricaulaceae</taxon>
        <taxon>Maricaulis</taxon>
    </lineage>
</organism>
<dbReference type="InterPro" id="IPR045584">
    <property type="entry name" value="Pilin-like"/>
</dbReference>
<keyword evidence="5 9" id="KW-0997">Cell inner membrane</keyword>
<feature type="transmembrane region" description="Helical" evidence="9">
    <location>
        <begin position="12"/>
        <end position="34"/>
    </location>
</feature>
<evidence type="ECO:0000313" key="12">
    <source>
        <dbReference type="Proteomes" id="UP000199759"/>
    </source>
</evidence>
<sequence>MKPCSSHSEAGFSLIEVMMALVVLALGGIGMLSLMQSSTRNAAVIQERALAVMAAENLLNQALLEPRLRGGDAGTYELAGGSYAWQLLVEPTTDRDLQRLILLVNAGGTGSELARLETFRRGSGG</sequence>
<name>A0A1G9LTU9_9PROT</name>
<dbReference type="Proteomes" id="UP000199759">
    <property type="component" value="Unassembled WGS sequence"/>
</dbReference>
<dbReference type="NCBIfam" id="TIGR01707">
    <property type="entry name" value="gspI"/>
    <property type="match status" value="1"/>
</dbReference>
<evidence type="ECO:0000313" key="11">
    <source>
        <dbReference type="EMBL" id="SDL65333.1"/>
    </source>
</evidence>
<evidence type="ECO:0000256" key="5">
    <source>
        <dbReference type="ARBA" id="ARBA00022519"/>
    </source>
</evidence>
<keyword evidence="4 9" id="KW-0488">Methylation</keyword>
<keyword evidence="12" id="KW-1185">Reference proteome</keyword>
<dbReference type="InterPro" id="IPR012902">
    <property type="entry name" value="N_methyl_site"/>
</dbReference>
<gene>
    <name evidence="11" type="ORF">SAMN04488568_101206</name>
</gene>
<dbReference type="STRING" id="144026.SAMN04488568_101206"/>
<keyword evidence="7 9" id="KW-1133">Transmembrane helix</keyword>
<evidence type="ECO:0000259" key="10">
    <source>
        <dbReference type="Pfam" id="PF02501"/>
    </source>
</evidence>
<keyword evidence="3" id="KW-1003">Cell membrane</keyword>
<evidence type="ECO:0000256" key="4">
    <source>
        <dbReference type="ARBA" id="ARBA00022481"/>
    </source>
</evidence>
<evidence type="ECO:0000256" key="8">
    <source>
        <dbReference type="ARBA" id="ARBA00023136"/>
    </source>
</evidence>
<dbReference type="PANTHER" id="PTHR38779:SF2">
    <property type="entry name" value="TYPE II SECRETION SYSTEM PROTEIN I-RELATED"/>
    <property type="match status" value="1"/>
</dbReference>
<dbReference type="NCBIfam" id="TIGR02532">
    <property type="entry name" value="IV_pilin_GFxxxE"/>
    <property type="match status" value="1"/>
</dbReference>
<dbReference type="GO" id="GO:0005886">
    <property type="term" value="C:plasma membrane"/>
    <property type="evidence" value="ECO:0007669"/>
    <property type="project" value="UniProtKB-SubCell"/>
</dbReference>
<dbReference type="PANTHER" id="PTHR38779">
    <property type="entry name" value="TYPE II SECRETION SYSTEM PROTEIN I-RELATED"/>
    <property type="match status" value="1"/>
</dbReference>
<evidence type="ECO:0000256" key="7">
    <source>
        <dbReference type="ARBA" id="ARBA00022989"/>
    </source>
</evidence>
<dbReference type="PROSITE" id="PS00409">
    <property type="entry name" value="PROKAR_NTER_METHYL"/>
    <property type="match status" value="1"/>
</dbReference>
<keyword evidence="6 9" id="KW-0812">Transmembrane</keyword>
<dbReference type="InterPro" id="IPR010052">
    <property type="entry name" value="T2SS_protein-GspI"/>
</dbReference>
<dbReference type="Gene3D" id="3.30.1300.30">
    <property type="entry name" value="GSPII I/J protein-like"/>
    <property type="match status" value="1"/>
</dbReference>
<keyword evidence="8 9" id="KW-0472">Membrane</keyword>
<comment type="similarity">
    <text evidence="2 9">Belongs to the GSP I family.</text>
</comment>
<dbReference type="GO" id="GO:0015628">
    <property type="term" value="P:protein secretion by the type II secretion system"/>
    <property type="evidence" value="ECO:0007669"/>
    <property type="project" value="UniProtKB-UniRule"/>
</dbReference>
<evidence type="ECO:0000256" key="1">
    <source>
        <dbReference type="ARBA" id="ARBA00004377"/>
    </source>
</evidence>
<dbReference type="OrthoDB" id="7189314at2"/>
<dbReference type="AlphaFoldDB" id="A0A1G9LTU9"/>
<protein>
    <recommendedName>
        <fullName evidence="9">Type II secretion system protein I</fullName>
        <shortName evidence="9">T2SS minor pseudopilin I</shortName>
    </recommendedName>
</protein>
<dbReference type="Pfam" id="PF02501">
    <property type="entry name" value="T2SSI"/>
    <property type="match status" value="1"/>
</dbReference>
<proteinExistence type="inferred from homology"/>
<evidence type="ECO:0000256" key="6">
    <source>
        <dbReference type="ARBA" id="ARBA00022692"/>
    </source>
</evidence>
<evidence type="ECO:0000256" key="3">
    <source>
        <dbReference type="ARBA" id="ARBA00022475"/>
    </source>
</evidence>
<evidence type="ECO:0000256" key="9">
    <source>
        <dbReference type="RuleBase" id="RU368030"/>
    </source>
</evidence>
<dbReference type="SUPFAM" id="SSF54523">
    <property type="entry name" value="Pili subunits"/>
    <property type="match status" value="1"/>
</dbReference>
<dbReference type="InterPro" id="IPR003413">
    <property type="entry name" value="T2SS_GspI_C"/>
</dbReference>